<gene>
    <name evidence="1" type="ORF">AQPE_3570</name>
</gene>
<keyword evidence="2" id="KW-1185">Reference proteome</keyword>
<dbReference type="AlphaFoldDB" id="A0A5K7SD29"/>
<protein>
    <submittedName>
        <fullName evidence="1">Uncharacterized protein</fullName>
    </submittedName>
</protein>
<dbReference type="KEGG" id="anf:AQPE_3570"/>
<dbReference type="EMBL" id="AP018694">
    <property type="protein sequence ID" value="BBE19385.1"/>
    <property type="molecule type" value="Genomic_DNA"/>
</dbReference>
<name>A0A5K7SD29_9BACT</name>
<sequence length="253" mass="29332">MTSTNDNDELLLQIRAFKSGKADSPSVPVNVIVQEADDLYLWCQDDQEQLILAGLDWNQVSLIPVCAKICREFQSQWLKNYKSTDKVKLEWDTKSPEALNLRSELLHDFGFAFRKDKQLLAQIKEIAQKQSRISLVQSLNDLSEFGRGHMDLLESINFDPLKLERAARLVPEMADLIARIERNKKLSDESKIMRDQTYAFLKQLVDEVRVCGKYKFRENPERLAGYLSDYWKSRNSVRGKKSSPEDTRKTVKK</sequence>
<dbReference type="Proteomes" id="UP001193389">
    <property type="component" value="Chromosome"/>
</dbReference>
<organism evidence="1 2">
    <name type="scientific">Aquipluma nitroreducens</name>
    <dbReference type="NCBI Taxonomy" id="2010828"/>
    <lineage>
        <taxon>Bacteria</taxon>
        <taxon>Pseudomonadati</taxon>
        <taxon>Bacteroidota</taxon>
        <taxon>Bacteroidia</taxon>
        <taxon>Marinilabiliales</taxon>
        <taxon>Prolixibacteraceae</taxon>
        <taxon>Aquipluma</taxon>
    </lineage>
</organism>
<proteinExistence type="predicted"/>
<dbReference type="RefSeq" id="WP_318347632.1">
    <property type="nucleotide sequence ID" value="NZ_AP018694.1"/>
</dbReference>
<evidence type="ECO:0000313" key="2">
    <source>
        <dbReference type="Proteomes" id="UP001193389"/>
    </source>
</evidence>
<evidence type="ECO:0000313" key="1">
    <source>
        <dbReference type="EMBL" id="BBE19385.1"/>
    </source>
</evidence>
<accession>A0A5K7SD29</accession>
<reference evidence="1" key="1">
    <citation type="journal article" date="2020" name="Int. J. Syst. Evol. Microbiol.">
        <title>Aquipluma nitroreducens gen. nov. sp. nov., a novel facultatively anaerobic bacterium isolated from a freshwater lake.</title>
        <authorList>
            <person name="Watanabe M."/>
            <person name="Kojima H."/>
            <person name="Fukui M."/>
        </authorList>
    </citation>
    <scope>NUCLEOTIDE SEQUENCE</scope>
    <source>
        <strain evidence="1">MeG22</strain>
    </source>
</reference>